<accession>A0ABN9SKB8</accession>
<dbReference type="EMBL" id="CAUYUJ010011590">
    <property type="protein sequence ID" value="CAK0832206.1"/>
    <property type="molecule type" value="Genomic_DNA"/>
</dbReference>
<feature type="region of interest" description="Disordered" evidence="1">
    <location>
        <begin position="1"/>
        <end position="121"/>
    </location>
</feature>
<proteinExistence type="predicted"/>
<dbReference type="Proteomes" id="UP001189429">
    <property type="component" value="Unassembled WGS sequence"/>
</dbReference>
<feature type="non-terminal residue" evidence="2">
    <location>
        <position position="121"/>
    </location>
</feature>
<gene>
    <name evidence="2" type="ORF">PCOR1329_LOCUS30285</name>
</gene>
<sequence length="121" mass="13199">VGVRVEVGAGRWRRRQEQDIGWRPSSSRSTPLRRRAPGRAAPATRAPGSLACSGASRRARGRRRELLRRLRALPLARPAEQRPRAGDGGQGPHAGGWRAAAARGLGHGQELEQWRTSLSCL</sequence>
<feature type="compositionally biased region" description="Low complexity" evidence="1">
    <location>
        <begin position="38"/>
        <end position="56"/>
    </location>
</feature>
<name>A0ABN9SKB8_9DINO</name>
<protein>
    <submittedName>
        <fullName evidence="2">Uncharacterized protein</fullName>
    </submittedName>
</protein>
<comment type="caution">
    <text evidence="2">The sequence shown here is derived from an EMBL/GenBank/DDBJ whole genome shotgun (WGS) entry which is preliminary data.</text>
</comment>
<keyword evidence="3" id="KW-1185">Reference proteome</keyword>
<reference evidence="2" key="1">
    <citation type="submission" date="2023-10" db="EMBL/GenBank/DDBJ databases">
        <authorList>
            <person name="Chen Y."/>
            <person name="Shah S."/>
            <person name="Dougan E. K."/>
            <person name="Thang M."/>
            <person name="Chan C."/>
        </authorList>
    </citation>
    <scope>NUCLEOTIDE SEQUENCE [LARGE SCALE GENOMIC DNA]</scope>
</reference>
<evidence type="ECO:0000313" key="2">
    <source>
        <dbReference type="EMBL" id="CAK0832206.1"/>
    </source>
</evidence>
<evidence type="ECO:0000256" key="1">
    <source>
        <dbReference type="SAM" id="MobiDB-lite"/>
    </source>
</evidence>
<evidence type="ECO:0000313" key="3">
    <source>
        <dbReference type="Proteomes" id="UP001189429"/>
    </source>
</evidence>
<organism evidence="2 3">
    <name type="scientific">Prorocentrum cordatum</name>
    <dbReference type="NCBI Taxonomy" id="2364126"/>
    <lineage>
        <taxon>Eukaryota</taxon>
        <taxon>Sar</taxon>
        <taxon>Alveolata</taxon>
        <taxon>Dinophyceae</taxon>
        <taxon>Prorocentrales</taxon>
        <taxon>Prorocentraceae</taxon>
        <taxon>Prorocentrum</taxon>
    </lineage>
</organism>
<feature type="non-terminal residue" evidence="2">
    <location>
        <position position="1"/>
    </location>
</feature>
<feature type="compositionally biased region" description="Basic residues" evidence="1">
    <location>
        <begin position="57"/>
        <end position="71"/>
    </location>
</feature>
<feature type="compositionally biased region" description="Low complexity" evidence="1">
    <location>
        <begin position="95"/>
        <end position="104"/>
    </location>
</feature>